<evidence type="ECO:0008006" key="3">
    <source>
        <dbReference type="Google" id="ProtNLM"/>
    </source>
</evidence>
<gene>
    <name evidence="2" type="ORF">METZ01_LOCUS440010</name>
</gene>
<dbReference type="Pfam" id="PF03308">
    <property type="entry name" value="MeaB"/>
    <property type="match status" value="1"/>
</dbReference>
<dbReference type="PANTHER" id="PTHR23408:SF3">
    <property type="entry name" value="METHYLMALONIC ACIDURIA TYPE A PROTEIN, MITOCHONDRIAL"/>
    <property type="match status" value="1"/>
</dbReference>
<evidence type="ECO:0000256" key="1">
    <source>
        <dbReference type="ARBA" id="ARBA00009625"/>
    </source>
</evidence>
<reference evidence="2" key="1">
    <citation type="submission" date="2018-05" db="EMBL/GenBank/DDBJ databases">
        <authorList>
            <person name="Lanie J.A."/>
            <person name="Ng W.-L."/>
            <person name="Kazmierczak K.M."/>
            <person name="Andrzejewski T.M."/>
            <person name="Davidsen T.M."/>
            <person name="Wayne K.J."/>
            <person name="Tettelin H."/>
            <person name="Glass J.I."/>
            <person name="Rusch D."/>
            <person name="Podicherti R."/>
            <person name="Tsui H.-C.T."/>
            <person name="Winkler M.E."/>
        </authorList>
    </citation>
    <scope>NUCLEOTIDE SEQUENCE</scope>
</reference>
<dbReference type="PANTHER" id="PTHR23408">
    <property type="entry name" value="METHYLMALONYL-COA MUTASE"/>
    <property type="match status" value="1"/>
</dbReference>
<dbReference type="Gene3D" id="3.40.50.300">
    <property type="entry name" value="P-loop containing nucleotide triphosphate hydrolases"/>
    <property type="match status" value="1"/>
</dbReference>
<dbReference type="GO" id="GO:0005525">
    <property type="term" value="F:GTP binding"/>
    <property type="evidence" value="ECO:0007669"/>
    <property type="project" value="InterPro"/>
</dbReference>
<feature type="non-terminal residue" evidence="2">
    <location>
        <position position="1"/>
    </location>
</feature>
<dbReference type="EMBL" id="UINC01178801">
    <property type="protein sequence ID" value="SVD87156.1"/>
    <property type="molecule type" value="Genomic_DNA"/>
</dbReference>
<accession>A0A382YV61</accession>
<dbReference type="InterPro" id="IPR027417">
    <property type="entry name" value="P-loop_NTPase"/>
</dbReference>
<sequence length="177" mass="19404">VGQSEIAVRDMGDMFILLTQPASGDELQGIKRGVVEIADLLLVNKADGELLTAAERTRTDYTNALRLLRPVSPGWTTPVLTCSALHEIGVDATWSTVEGYRAMMKKNGAFDQRRRNQAVAWMWAEIKDTLNERFRADPVVATKINDLETQVANGTLAPATGAQALLAAFLRDNPLRP</sequence>
<dbReference type="Gene3D" id="1.10.287.130">
    <property type="match status" value="1"/>
</dbReference>
<dbReference type="InterPro" id="IPR005129">
    <property type="entry name" value="GTPase_ArgK"/>
</dbReference>
<dbReference type="AlphaFoldDB" id="A0A382YV61"/>
<proteinExistence type="inferred from homology"/>
<dbReference type="SUPFAM" id="SSF52540">
    <property type="entry name" value="P-loop containing nucleoside triphosphate hydrolases"/>
    <property type="match status" value="1"/>
</dbReference>
<organism evidence="2">
    <name type="scientific">marine metagenome</name>
    <dbReference type="NCBI Taxonomy" id="408172"/>
    <lineage>
        <taxon>unclassified sequences</taxon>
        <taxon>metagenomes</taxon>
        <taxon>ecological metagenomes</taxon>
    </lineage>
</organism>
<comment type="similarity">
    <text evidence="1">Belongs to the SIMIBI class G3E GTPase family. ArgK/MeaB subfamily.</text>
</comment>
<protein>
    <recommendedName>
        <fullName evidence="3">Methylmalonyl Co-A mutase-associated GTPase MeaB</fullName>
    </recommendedName>
</protein>
<evidence type="ECO:0000313" key="2">
    <source>
        <dbReference type="EMBL" id="SVD87156.1"/>
    </source>
</evidence>
<name>A0A382YV61_9ZZZZ</name>
<dbReference type="GO" id="GO:0005737">
    <property type="term" value="C:cytoplasm"/>
    <property type="evidence" value="ECO:0007669"/>
    <property type="project" value="TreeGrafter"/>
</dbReference>
<dbReference type="GO" id="GO:0003924">
    <property type="term" value="F:GTPase activity"/>
    <property type="evidence" value="ECO:0007669"/>
    <property type="project" value="InterPro"/>
</dbReference>